<reference evidence="2" key="1">
    <citation type="submission" date="2016-06" db="UniProtKB">
        <authorList>
            <consortium name="WormBaseParasite"/>
        </authorList>
    </citation>
    <scope>IDENTIFICATION</scope>
</reference>
<evidence type="ECO:0000313" key="2">
    <source>
        <dbReference type="WBParaSite" id="GPUH_0000338801-mRNA-1"/>
    </source>
</evidence>
<proteinExistence type="predicted"/>
<sequence>LIFKACETEPDAAARPFAAENGGFDETESSGTEEQLHEVQMPTAADSVHPGRSMVAGRCRHPATSGNADGTEQDSQHIIPPDLPTDDDVPFEEVRISGPDESVRVEQNTALEPANLAIIVSASESDDTVSTVCLTTTDEEKETIDDNQLQQP</sequence>
<feature type="region of interest" description="Disordered" evidence="1">
    <location>
        <begin position="1"/>
        <end position="89"/>
    </location>
</feature>
<dbReference type="AlphaFoldDB" id="A0A183D3U1"/>
<evidence type="ECO:0000256" key="1">
    <source>
        <dbReference type="SAM" id="MobiDB-lite"/>
    </source>
</evidence>
<dbReference type="WBParaSite" id="GPUH_0000338801-mRNA-1">
    <property type="protein sequence ID" value="GPUH_0000338801-mRNA-1"/>
    <property type="gene ID" value="GPUH_0000338801"/>
</dbReference>
<protein>
    <submittedName>
        <fullName evidence="2">E3 ubiquitin-protein ligase RNF4</fullName>
    </submittedName>
</protein>
<name>A0A183D3U1_9BILA</name>
<organism evidence="2">
    <name type="scientific">Gongylonema pulchrum</name>
    <dbReference type="NCBI Taxonomy" id="637853"/>
    <lineage>
        <taxon>Eukaryota</taxon>
        <taxon>Metazoa</taxon>
        <taxon>Ecdysozoa</taxon>
        <taxon>Nematoda</taxon>
        <taxon>Chromadorea</taxon>
        <taxon>Rhabditida</taxon>
        <taxon>Spirurina</taxon>
        <taxon>Spiruromorpha</taxon>
        <taxon>Spiruroidea</taxon>
        <taxon>Gongylonematidae</taxon>
        <taxon>Gongylonema</taxon>
    </lineage>
</organism>
<accession>A0A183D3U1</accession>